<sequence>MSFEACARLVERGDPVRFRATMAVPVAARRVLFPLYAFNLEVARAPWVTKEAMIAEMRLQWWRDVLGEIAAGGPVRSHEVTDALAEVLDPQGARDLDALIDVRRWDIYKDAFADQAHFDRYIDGTAGALMGTAARLLGTADPAVVADYAYGTGVANFLRAIPALENEGRRPLVDGTVDGVRDLAQSALQRLDRARSRHAAVSSGAGAALLAGWQARPVLVRAARDPQAVAAGGVEPASLPDRLRLLRSATFGWWR</sequence>
<name>A0A1M4TJI3_LOKAT</name>
<dbReference type="AlphaFoldDB" id="A0A1M4TJI3"/>
<protein>
    <submittedName>
        <fullName evidence="1">Phytoene/squalene synthetase</fullName>
    </submittedName>
</protein>
<dbReference type="Pfam" id="PF00494">
    <property type="entry name" value="SQS_PSY"/>
    <property type="match status" value="1"/>
</dbReference>
<reference evidence="2" key="1">
    <citation type="submission" date="2016-11" db="EMBL/GenBank/DDBJ databases">
        <authorList>
            <person name="Varghese N."/>
            <person name="Submissions S."/>
        </authorList>
    </citation>
    <scope>NUCLEOTIDE SEQUENCE [LARGE SCALE GENOMIC DNA]</scope>
    <source>
        <strain evidence="2">DSM 29326</strain>
    </source>
</reference>
<dbReference type="RefSeq" id="WP_072855500.1">
    <property type="nucleotide sequence ID" value="NZ_FQUE01000001.1"/>
</dbReference>
<dbReference type="STRING" id="366533.SAMN05444339_101387"/>
<proteinExistence type="predicted"/>
<dbReference type="Proteomes" id="UP000183987">
    <property type="component" value="Unassembled WGS sequence"/>
</dbReference>
<dbReference type="OrthoDB" id="9814909at2"/>
<dbReference type="EMBL" id="FQUE01000001">
    <property type="protein sequence ID" value="SHE44662.1"/>
    <property type="molecule type" value="Genomic_DNA"/>
</dbReference>
<dbReference type="InterPro" id="IPR002060">
    <property type="entry name" value="Squ/phyt_synthse"/>
</dbReference>
<organism evidence="1 2">
    <name type="scientific">Loktanella atrilutea</name>
    <dbReference type="NCBI Taxonomy" id="366533"/>
    <lineage>
        <taxon>Bacteria</taxon>
        <taxon>Pseudomonadati</taxon>
        <taxon>Pseudomonadota</taxon>
        <taxon>Alphaproteobacteria</taxon>
        <taxon>Rhodobacterales</taxon>
        <taxon>Roseobacteraceae</taxon>
        <taxon>Loktanella</taxon>
    </lineage>
</organism>
<dbReference type="Gene3D" id="1.10.600.10">
    <property type="entry name" value="Farnesyl Diphosphate Synthase"/>
    <property type="match status" value="1"/>
</dbReference>
<evidence type="ECO:0000313" key="1">
    <source>
        <dbReference type="EMBL" id="SHE44662.1"/>
    </source>
</evidence>
<gene>
    <name evidence="1" type="ORF">SAMN05444339_101387</name>
</gene>
<evidence type="ECO:0000313" key="2">
    <source>
        <dbReference type="Proteomes" id="UP000183987"/>
    </source>
</evidence>
<dbReference type="SUPFAM" id="SSF48576">
    <property type="entry name" value="Terpenoid synthases"/>
    <property type="match status" value="1"/>
</dbReference>
<keyword evidence="2" id="KW-1185">Reference proteome</keyword>
<accession>A0A1M4TJI3</accession>
<dbReference type="InterPro" id="IPR008949">
    <property type="entry name" value="Isoprenoid_synthase_dom_sf"/>
</dbReference>